<evidence type="ECO:0000313" key="1">
    <source>
        <dbReference type="EMBL" id="QEN08422.1"/>
    </source>
</evidence>
<accession>A0A5C1QQM1</accession>
<protein>
    <submittedName>
        <fullName evidence="1">Uncharacterized protein</fullName>
    </submittedName>
</protein>
<dbReference type="EMBL" id="CP036150">
    <property type="protein sequence ID" value="QEN08422.1"/>
    <property type="molecule type" value="Genomic_DNA"/>
</dbReference>
<dbReference type="OrthoDB" id="369859at2"/>
<evidence type="ECO:0000313" key="2">
    <source>
        <dbReference type="Proteomes" id="UP000324209"/>
    </source>
</evidence>
<proteinExistence type="predicted"/>
<dbReference type="Proteomes" id="UP000324209">
    <property type="component" value="Chromosome"/>
</dbReference>
<gene>
    <name evidence="1" type="ORF">EXM22_10655</name>
</gene>
<keyword evidence="2" id="KW-1185">Reference proteome</keyword>
<dbReference type="AlphaFoldDB" id="A0A5C1QQM1"/>
<reference evidence="1 2" key="1">
    <citation type="submission" date="2019-02" db="EMBL/GenBank/DDBJ databases">
        <title>Complete Genome Sequence and Methylome Analysis of free living Spirochaetas.</title>
        <authorList>
            <person name="Fomenkov A."/>
            <person name="Dubinina G."/>
            <person name="Leshcheva N."/>
            <person name="Mikheeva N."/>
            <person name="Grabovich M."/>
            <person name="Vincze T."/>
            <person name="Roberts R.J."/>
        </authorList>
    </citation>
    <scope>NUCLEOTIDE SEQUENCE [LARGE SCALE GENOMIC DNA]</scope>
    <source>
        <strain evidence="1 2">K2</strain>
    </source>
</reference>
<sequence>MVDFLTHQVLVYQATVNDKDMEFFHRALYDELNMYIYSFPGYKKSLNEEDWSDFLLGFMGRMHGVLMNFNYRGLSFICYLNKVLSWYLRSFYRQNQKGLDDDWVYVRESIIEYEYNRRCECIPRKYCLLDKMVSIIESSGMTPYRKEALRQRLLLFVLKNISFVEEDDFLTAFPFLGPSAEEALFFRKFLQECLRKKYERKELLSRKRNENYFRLNLTERKKASIADPHLIPGLEKRCNLYRRRLKKLDEQLLSIPLVPSNENIAFLLHLPKGSVDSGLFYLRSYLKDLEESRDCRAFPPD</sequence>
<organism evidence="1 2">
    <name type="scientific">Oceanispirochaeta crateris</name>
    <dbReference type="NCBI Taxonomy" id="2518645"/>
    <lineage>
        <taxon>Bacteria</taxon>
        <taxon>Pseudomonadati</taxon>
        <taxon>Spirochaetota</taxon>
        <taxon>Spirochaetia</taxon>
        <taxon>Spirochaetales</taxon>
        <taxon>Spirochaetaceae</taxon>
        <taxon>Oceanispirochaeta</taxon>
    </lineage>
</organism>
<dbReference type="RefSeq" id="WP_149486503.1">
    <property type="nucleotide sequence ID" value="NZ_CP036150.1"/>
</dbReference>
<name>A0A5C1QQM1_9SPIO</name>
<dbReference type="KEGG" id="ock:EXM22_10655"/>